<dbReference type="GO" id="GO:0047480">
    <property type="term" value="F:UDP-N-acetylmuramoyl-tripeptide-D-alanyl-D-alanine ligase activity"/>
    <property type="evidence" value="ECO:0007669"/>
    <property type="project" value="UniProtKB-UniRule"/>
</dbReference>
<dbReference type="GO" id="GO:0051301">
    <property type="term" value="P:cell division"/>
    <property type="evidence" value="ECO:0007669"/>
    <property type="project" value="UniProtKB-KW"/>
</dbReference>
<organism evidence="15 16">
    <name type="scientific">Halodesulfovibrio spirochaetisodalis</name>
    <dbReference type="NCBI Taxonomy" id="1560234"/>
    <lineage>
        <taxon>Bacteria</taxon>
        <taxon>Pseudomonadati</taxon>
        <taxon>Thermodesulfobacteriota</taxon>
        <taxon>Desulfovibrionia</taxon>
        <taxon>Desulfovibrionales</taxon>
        <taxon>Desulfovibrionaceae</taxon>
        <taxon>Halodesulfovibrio</taxon>
    </lineage>
</organism>
<keyword evidence="3 10" id="KW-0132">Cell division</keyword>
<dbReference type="RefSeq" id="WP_066852211.1">
    <property type="nucleotide sequence ID" value="NZ_JXMS01000003.1"/>
</dbReference>
<reference evidence="15 16" key="1">
    <citation type="submission" date="2015-01" db="EMBL/GenBank/DDBJ databases">
        <title>Desulfovibrio sp. JC271 draft genome sequence.</title>
        <authorList>
            <person name="Shivani Y."/>
            <person name="Subhash Y."/>
            <person name="Sasikala C."/>
            <person name="Ramana C.V."/>
        </authorList>
    </citation>
    <scope>NUCLEOTIDE SEQUENCE [LARGE SCALE GENOMIC DNA]</scope>
    <source>
        <strain evidence="15 16">JC271</strain>
    </source>
</reference>
<dbReference type="Gene3D" id="3.90.190.20">
    <property type="entry name" value="Mur ligase, C-terminal domain"/>
    <property type="match status" value="1"/>
</dbReference>
<comment type="subcellular location">
    <subcellularLocation>
        <location evidence="10 11">Cytoplasm</location>
    </subcellularLocation>
</comment>
<dbReference type="Gene3D" id="3.40.1390.10">
    <property type="entry name" value="MurE/MurF, N-terminal domain"/>
    <property type="match status" value="1"/>
</dbReference>
<keyword evidence="1 10" id="KW-0963">Cytoplasm</keyword>
<evidence type="ECO:0000256" key="4">
    <source>
        <dbReference type="ARBA" id="ARBA00022741"/>
    </source>
</evidence>
<evidence type="ECO:0000256" key="11">
    <source>
        <dbReference type="RuleBase" id="RU004136"/>
    </source>
</evidence>
<keyword evidence="16" id="KW-1185">Reference proteome</keyword>
<dbReference type="GO" id="GO:0005737">
    <property type="term" value="C:cytoplasm"/>
    <property type="evidence" value="ECO:0007669"/>
    <property type="project" value="UniProtKB-SubCell"/>
</dbReference>
<evidence type="ECO:0000256" key="5">
    <source>
        <dbReference type="ARBA" id="ARBA00022840"/>
    </source>
</evidence>
<dbReference type="InterPro" id="IPR035911">
    <property type="entry name" value="MurE/MurF_N"/>
</dbReference>
<dbReference type="Gene3D" id="3.40.1190.10">
    <property type="entry name" value="Mur-like, catalytic domain"/>
    <property type="match status" value="1"/>
</dbReference>
<feature type="binding site" evidence="10">
    <location>
        <begin position="121"/>
        <end position="127"/>
    </location>
    <ligand>
        <name>ATP</name>
        <dbReference type="ChEBI" id="CHEBI:30616"/>
    </ligand>
</feature>
<keyword evidence="4 10" id="KW-0547">Nucleotide-binding</keyword>
<keyword evidence="6 10" id="KW-0133">Cell shape</keyword>
<evidence type="ECO:0000256" key="1">
    <source>
        <dbReference type="ARBA" id="ARBA00022490"/>
    </source>
</evidence>
<gene>
    <name evidence="10" type="primary">murF</name>
    <name evidence="15" type="ORF">SP90_02480</name>
</gene>
<evidence type="ECO:0000256" key="6">
    <source>
        <dbReference type="ARBA" id="ARBA00022960"/>
    </source>
</evidence>
<keyword evidence="9 10" id="KW-0961">Cell wall biogenesis/degradation</keyword>
<dbReference type="NCBIfam" id="TIGR01143">
    <property type="entry name" value="murF"/>
    <property type="match status" value="1"/>
</dbReference>
<dbReference type="SUPFAM" id="SSF53244">
    <property type="entry name" value="MurD-like peptide ligases, peptide-binding domain"/>
    <property type="match status" value="1"/>
</dbReference>
<dbReference type="PANTHER" id="PTHR43024:SF1">
    <property type="entry name" value="UDP-N-ACETYLMURAMOYL-TRIPEPTIDE--D-ALANYL-D-ALANINE LIGASE"/>
    <property type="match status" value="1"/>
</dbReference>
<evidence type="ECO:0000256" key="7">
    <source>
        <dbReference type="ARBA" id="ARBA00022984"/>
    </source>
</evidence>
<feature type="domain" description="Mur ligase C-terminal" evidence="13">
    <location>
        <begin position="329"/>
        <end position="453"/>
    </location>
</feature>
<dbReference type="InterPro" id="IPR036615">
    <property type="entry name" value="Mur_ligase_C_dom_sf"/>
</dbReference>
<dbReference type="Pfam" id="PF02875">
    <property type="entry name" value="Mur_ligase_C"/>
    <property type="match status" value="1"/>
</dbReference>
<dbReference type="HAMAP" id="MF_02019">
    <property type="entry name" value="MurF"/>
    <property type="match status" value="1"/>
</dbReference>
<dbReference type="AlphaFoldDB" id="A0A1B7XL17"/>
<evidence type="ECO:0000256" key="3">
    <source>
        <dbReference type="ARBA" id="ARBA00022618"/>
    </source>
</evidence>
<evidence type="ECO:0000259" key="12">
    <source>
        <dbReference type="Pfam" id="PF01225"/>
    </source>
</evidence>
<evidence type="ECO:0000256" key="2">
    <source>
        <dbReference type="ARBA" id="ARBA00022598"/>
    </source>
</evidence>
<dbReference type="EMBL" id="JXMS01000003">
    <property type="protein sequence ID" value="OBQ56206.1"/>
    <property type="molecule type" value="Genomic_DNA"/>
</dbReference>
<keyword evidence="5 10" id="KW-0067">ATP-binding</keyword>
<evidence type="ECO:0000313" key="16">
    <source>
        <dbReference type="Proteomes" id="UP000091979"/>
    </source>
</evidence>
<dbReference type="PANTHER" id="PTHR43024">
    <property type="entry name" value="UDP-N-ACETYLMURAMOYL-TRIPEPTIDE--D-ALANYL-D-ALANINE LIGASE"/>
    <property type="match status" value="1"/>
</dbReference>
<comment type="function">
    <text evidence="10 11">Involved in cell wall formation. Catalyzes the final step in the synthesis of UDP-N-acetylmuramoyl-pentapeptide, the precursor of murein.</text>
</comment>
<feature type="domain" description="Mur ligase N-terminal catalytic" evidence="12">
    <location>
        <begin position="28"/>
        <end position="73"/>
    </location>
</feature>
<dbReference type="InterPro" id="IPR013221">
    <property type="entry name" value="Mur_ligase_cen"/>
</dbReference>
<dbReference type="GO" id="GO:0008766">
    <property type="term" value="F:UDP-N-acetylmuramoylalanyl-D-glutamyl-2,6-diaminopimelate-D-alanyl-D-alanine ligase activity"/>
    <property type="evidence" value="ECO:0007669"/>
    <property type="project" value="RHEA"/>
</dbReference>
<dbReference type="EC" id="6.3.2.10" evidence="10 11"/>
<dbReference type="OrthoDB" id="9801978at2"/>
<evidence type="ECO:0000313" key="15">
    <source>
        <dbReference type="EMBL" id="OBQ56206.1"/>
    </source>
</evidence>
<comment type="caution">
    <text evidence="15">The sequence shown here is derived from an EMBL/GenBank/DDBJ whole genome shotgun (WGS) entry which is preliminary data.</text>
</comment>
<dbReference type="GO" id="GO:0071555">
    <property type="term" value="P:cell wall organization"/>
    <property type="evidence" value="ECO:0007669"/>
    <property type="project" value="UniProtKB-KW"/>
</dbReference>
<dbReference type="Pfam" id="PF08245">
    <property type="entry name" value="Mur_ligase_M"/>
    <property type="match status" value="1"/>
</dbReference>
<evidence type="ECO:0000259" key="13">
    <source>
        <dbReference type="Pfam" id="PF02875"/>
    </source>
</evidence>
<protein>
    <recommendedName>
        <fullName evidence="10 11">UDP-N-acetylmuramoyl-tripeptide--D-alanyl-D-alanine ligase</fullName>
        <ecNumber evidence="10 11">6.3.2.10</ecNumber>
    </recommendedName>
    <alternativeName>
        <fullName evidence="10">D-alanyl-D-alanine-adding enzyme</fullName>
    </alternativeName>
</protein>
<dbReference type="GO" id="GO:0005524">
    <property type="term" value="F:ATP binding"/>
    <property type="evidence" value="ECO:0007669"/>
    <property type="project" value="UniProtKB-UniRule"/>
</dbReference>
<keyword evidence="2 10" id="KW-0436">Ligase</keyword>
<dbReference type="Proteomes" id="UP000091979">
    <property type="component" value="Unassembled WGS sequence"/>
</dbReference>
<dbReference type="GO" id="GO:0008360">
    <property type="term" value="P:regulation of cell shape"/>
    <property type="evidence" value="ECO:0007669"/>
    <property type="project" value="UniProtKB-KW"/>
</dbReference>
<comment type="similarity">
    <text evidence="10">Belongs to the MurCDEF family. MurF subfamily.</text>
</comment>
<comment type="pathway">
    <text evidence="10 11">Cell wall biogenesis; peptidoglycan biosynthesis.</text>
</comment>
<feature type="domain" description="Mur ligase central" evidence="14">
    <location>
        <begin position="119"/>
        <end position="306"/>
    </location>
</feature>
<dbReference type="PATRIC" id="fig|1560234.3.peg.1948"/>
<keyword evidence="7 10" id="KW-0573">Peptidoglycan synthesis</keyword>
<dbReference type="UniPathway" id="UPA00219"/>
<dbReference type="GO" id="GO:0009252">
    <property type="term" value="P:peptidoglycan biosynthetic process"/>
    <property type="evidence" value="ECO:0007669"/>
    <property type="project" value="UniProtKB-UniRule"/>
</dbReference>
<dbReference type="STRING" id="1560234.SP90_02480"/>
<dbReference type="Pfam" id="PF01225">
    <property type="entry name" value="Mur_ligase"/>
    <property type="match status" value="1"/>
</dbReference>
<dbReference type="InterPro" id="IPR000713">
    <property type="entry name" value="Mur_ligase_N"/>
</dbReference>
<evidence type="ECO:0000259" key="14">
    <source>
        <dbReference type="Pfam" id="PF08245"/>
    </source>
</evidence>
<proteinExistence type="inferred from homology"/>
<dbReference type="InterPro" id="IPR036565">
    <property type="entry name" value="Mur-like_cat_sf"/>
</dbReference>
<evidence type="ECO:0000256" key="9">
    <source>
        <dbReference type="ARBA" id="ARBA00023316"/>
    </source>
</evidence>
<dbReference type="InterPro" id="IPR005863">
    <property type="entry name" value="UDP-N-AcMur_synth"/>
</dbReference>
<evidence type="ECO:0000256" key="8">
    <source>
        <dbReference type="ARBA" id="ARBA00023306"/>
    </source>
</evidence>
<dbReference type="InterPro" id="IPR004101">
    <property type="entry name" value="Mur_ligase_C"/>
</dbReference>
<evidence type="ECO:0000256" key="10">
    <source>
        <dbReference type="HAMAP-Rule" id="MF_02019"/>
    </source>
</evidence>
<keyword evidence="8 10" id="KW-0131">Cell cycle</keyword>
<dbReference type="SUPFAM" id="SSF63418">
    <property type="entry name" value="MurE/MurF N-terminal domain"/>
    <property type="match status" value="1"/>
</dbReference>
<comment type="catalytic activity">
    <reaction evidence="10 11">
        <text>D-alanyl-D-alanine + UDP-N-acetyl-alpha-D-muramoyl-L-alanyl-gamma-D-glutamyl-meso-2,6-diaminopimelate + ATP = UDP-N-acetyl-alpha-D-muramoyl-L-alanyl-gamma-D-glutamyl-meso-2,6-diaminopimeloyl-D-alanyl-D-alanine + ADP + phosphate + H(+)</text>
        <dbReference type="Rhea" id="RHEA:28374"/>
        <dbReference type="ChEBI" id="CHEBI:15378"/>
        <dbReference type="ChEBI" id="CHEBI:30616"/>
        <dbReference type="ChEBI" id="CHEBI:43474"/>
        <dbReference type="ChEBI" id="CHEBI:57822"/>
        <dbReference type="ChEBI" id="CHEBI:61386"/>
        <dbReference type="ChEBI" id="CHEBI:83905"/>
        <dbReference type="ChEBI" id="CHEBI:456216"/>
        <dbReference type="EC" id="6.3.2.10"/>
    </reaction>
</comment>
<dbReference type="InterPro" id="IPR051046">
    <property type="entry name" value="MurCDEF_CellWall_CoF430Synth"/>
</dbReference>
<sequence length="480" mass="51832">MKLTLDQIQSAMGAVGFLGDAGDTVPLGVQTDSRVLKRGELFFCISGERFDGHNFAKAALARGACGIVAERPPFSMDEMMDLECGDGGVPLLMVQDCVVALGKLGAYHRQQTKAIVTGITGTAGKTTVKELLAEVLSVRGETARNHLNLNNQIGLPVSMLAASGDEKYWVMEAGISQPHDMDELGTILRPDLGIIVNVGEGHTEGLGDKGVAYYKSQLLKYVQQGGVGLVSADYPDLVEACDRKFDEMRYFSTKDPECAYYGEYIGAVSEVQGKYRVNLCGKEFDVTAPFRGAFAAENVIAVAAAADIIGLTSKEIIQGFAQATLPEKRFNCSQRGNWLVIDDCYNSNPLSCVRALETAAEMAEDQPLVLVLGEMLELGEQAYEAHKELGKKITESDAAVVCWIGKNRNAVKDGLDETNFTGEFHCVETPQQFLNLCKTINVNDGAILFKGSRGNKLERFVSVFCDNCCPGRTTGITGAL</sequence>
<accession>A0A1B7XL17</accession>
<name>A0A1B7XL17_9BACT</name>
<dbReference type="SUPFAM" id="SSF53623">
    <property type="entry name" value="MurD-like peptide ligases, catalytic domain"/>
    <property type="match status" value="1"/>
</dbReference>